<dbReference type="PANTHER" id="PTHR43033">
    <property type="entry name" value="TRNA(ILE)-LYSIDINE SYNTHASE-RELATED"/>
    <property type="match status" value="1"/>
</dbReference>
<evidence type="ECO:0000313" key="9">
    <source>
        <dbReference type="Proteomes" id="UP000244817"/>
    </source>
</evidence>
<keyword evidence="2 6" id="KW-0819">tRNA processing</keyword>
<comment type="catalytic activity">
    <reaction evidence="5 6">
        <text>cytidine(34) in tRNA(Ile2) + L-lysine + ATP = lysidine(34) in tRNA(Ile2) + AMP + diphosphate + H(+)</text>
        <dbReference type="Rhea" id="RHEA:43744"/>
        <dbReference type="Rhea" id="RHEA-COMP:10625"/>
        <dbReference type="Rhea" id="RHEA-COMP:10670"/>
        <dbReference type="ChEBI" id="CHEBI:15378"/>
        <dbReference type="ChEBI" id="CHEBI:30616"/>
        <dbReference type="ChEBI" id="CHEBI:32551"/>
        <dbReference type="ChEBI" id="CHEBI:33019"/>
        <dbReference type="ChEBI" id="CHEBI:82748"/>
        <dbReference type="ChEBI" id="CHEBI:83665"/>
        <dbReference type="ChEBI" id="CHEBI:456215"/>
        <dbReference type="EC" id="6.3.4.19"/>
    </reaction>
</comment>
<comment type="function">
    <text evidence="6">Ligates lysine onto the cytidine present at position 34 of the AUA codon-specific tRNA(Ile) that contains the anticodon CAU, in an ATP-dependent manner. Cytidine is converted to lysidine, thus changing the amino acid specificity of the tRNA from methionine to isoleucine.</text>
</comment>
<evidence type="ECO:0000256" key="5">
    <source>
        <dbReference type="ARBA" id="ARBA00048539"/>
    </source>
</evidence>
<dbReference type="EMBL" id="QCYG01000008">
    <property type="protein sequence ID" value="PVA05804.1"/>
    <property type="molecule type" value="Genomic_DNA"/>
</dbReference>
<proteinExistence type="inferred from homology"/>
<evidence type="ECO:0000256" key="3">
    <source>
        <dbReference type="ARBA" id="ARBA00022741"/>
    </source>
</evidence>
<keyword evidence="9" id="KW-1185">Reference proteome</keyword>
<reference evidence="8 9" key="1">
    <citation type="submission" date="2018-04" db="EMBL/GenBank/DDBJ databases">
        <title>Pelagivirga bohaiensis gen. nov., sp. nov., a bacterium isolated from the Bohai Sea.</title>
        <authorList>
            <person name="Ji X."/>
        </authorList>
    </citation>
    <scope>NUCLEOTIDE SEQUENCE [LARGE SCALE GENOMIC DNA]</scope>
    <source>
        <strain evidence="8 9">BH-SD16</strain>
    </source>
</reference>
<evidence type="ECO:0000256" key="4">
    <source>
        <dbReference type="ARBA" id="ARBA00022840"/>
    </source>
</evidence>
<dbReference type="AlphaFoldDB" id="A0A2T7FUG4"/>
<gene>
    <name evidence="6 8" type="primary">tilS</name>
    <name evidence="8" type="ORF">DC363_13360</name>
</gene>
<dbReference type="Gene3D" id="3.40.50.620">
    <property type="entry name" value="HUPs"/>
    <property type="match status" value="1"/>
</dbReference>
<evidence type="ECO:0000259" key="7">
    <source>
        <dbReference type="Pfam" id="PF01171"/>
    </source>
</evidence>
<comment type="subcellular location">
    <subcellularLocation>
        <location evidence="6">Cytoplasm</location>
    </subcellularLocation>
</comment>
<feature type="binding site" evidence="6">
    <location>
        <begin position="39"/>
        <end position="44"/>
    </location>
    <ligand>
        <name>ATP</name>
        <dbReference type="ChEBI" id="CHEBI:30616"/>
    </ligand>
</feature>
<dbReference type="CDD" id="cd01992">
    <property type="entry name" value="TilS_N"/>
    <property type="match status" value="1"/>
</dbReference>
<evidence type="ECO:0000313" key="8">
    <source>
        <dbReference type="EMBL" id="PVA05804.1"/>
    </source>
</evidence>
<dbReference type="PANTHER" id="PTHR43033:SF1">
    <property type="entry name" value="TRNA(ILE)-LYSIDINE SYNTHASE-RELATED"/>
    <property type="match status" value="1"/>
</dbReference>
<keyword evidence="3 6" id="KW-0547">Nucleotide-binding</keyword>
<dbReference type="InterPro" id="IPR012795">
    <property type="entry name" value="tRNA_Ile_lys_synt_N"/>
</dbReference>
<dbReference type="GO" id="GO:0032267">
    <property type="term" value="F:tRNA(Ile)-lysidine synthase activity"/>
    <property type="evidence" value="ECO:0007669"/>
    <property type="project" value="UniProtKB-EC"/>
</dbReference>
<comment type="domain">
    <text evidence="6">The N-terminal region contains the highly conserved SGGXDS motif, predicted to be a P-loop motif involved in ATP binding.</text>
</comment>
<keyword evidence="4 6" id="KW-0067">ATP-binding</keyword>
<keyword evidence="6" id="KW-0963">Cytoplasm</keyword>
<dbReference type="InterPro" id="IPR014729">
    <property type="entry name" value="Rossmann-like_a/b/a_fold"/>
</dbReference>
<dbReference type="GO" id="GO:0005737">
    <property type="term" value="C:cytoplasm"/>
    <property type="evidence" value="ECO:0007669"/>
    <property type="project" value="UniProtKB-SubCell"/>
</dbReference>
<evidence type="ECO:0000256" key="2">
    <source>
        <dbReference type="ARBA" id="ARBA00022694"/>
    </source>
</evidence>
<protein>
    <recommendedName>
        <fullName evidence="6">tRNA(Ile)-lysidine synthase</fullName>
        <ecNumber evidence="6">6.3.4.19</ecNumber>
    </recommendedName>
    <alternativeName>
        <fullName evidence="6">tRNA(Ile)-2-lysyl-cytidine synthase</fullName>
    </alternativeName>
    <alternativeName>
        <fullName evidence="6">tRNA(Ile)-lysidine synthetase</fullName>
    </alternativeName>
</protein>
<dbReference type="InterPro" id="IPR011063">
    <property type="entry name" value="TilS/TtcA_N"/>
</dbReference>
<sequence>MRLTPEKLSGEGDDAGLIHFIDTAFKGRSGPERVGVAVSGGGDSMALLHLAWRWARLADVKIEAVTVDHGLRPAAADEAQMVAAYCRTLHVPHTTLKWDGTTATGNLAAAGRSARYRLIGAWAAERAITGVLLGHTVDDIAETFLMRLARKSGVDGLSMMDVNFEREGIRWARPLWQQERADLRDYLRRHEVDWVDDPTNEDETYDRPKARKALDVLAPLGITRESLKTVGMNMMTARSALDHYAEVESRRLVRFEGGDVIIKTRCVPPVPQEIERRLLVAALRFVGGGAYAPRSDALLELDTALMQGKSHTLAGCLVTSDRDEMRIAREFNAVKGHEVALGHVWDNRWQILGTPATKATVRALGAAITQVPDWRETGLPRASLMASPAVFRGDWLISAPVAGLKNGFDARIVADYASFLLSR</sequence>
<dbReference type="GO" id="GO:0005524">
    <property type="term" value="F:ATP binding"/>
    <property type="evidence" value="ECO:0007669"/>
    <property type="project" value="UniProtKB-UniRule"/>
</dbReference>
<evidence type="ECO:0000256" key="6">
    <source>
        <dbReference type="HAMAP-Rule" id="MF_01161"/>
    </source>
</evidence>
<dbReference type="Pfam" id="PF01171">
    <property type="entry name" value="ATP_bind_3"/>
    <property type="match status" value="1"/>
</dbReference>
<feature type="domain" description="tRNA(Ile)-lysidine/2-thiocytidine synthase N-terminal" evidence="7">
    <location>
        <begin position="34"/>
        <end position="212"/>
    </location>
</feature>
<comment type="similarity">
    <text evidence="6">Belongs to the tRNA(Ile)-lysidine synthase family.</text>
</comment>
<keyword evidence="1 6" id="KW-0436">Ligase</keyword>
<dbReference type="HAMAP" id="MF_01161">
    <property type="entry name" value="tRNA_Ile_lys_synt"/>
    <property type="match status" value="1"/>
</dbReference>
<name>A0A2T7FUG4_9RHOB</name>
<dbReference type="InterPro" id="IPR012094">
    <property type="entry name" value="tRNA_Ile_lys_synt"/>
</dbReference>
<dbReference type="NCBIfam" id="TIGR02432">
    <property type="entry name" value="lysidine_TilS_N"/>
    <property type="match status" value="1"/>
</dbReference>
<dbReference type="Proteomes" id="UP000244817">
    <property type="component" value="Unassembled WGS sequence"/>
</dbReference>
<accession>A0A2T7FUG4</accession>
<dbReference type="GO" id="GO:0006400">
    <property type="term" value="P:tRNA modification"/>
    <property type="evidence" value="ECO:0007669"/>
    <property type="project" value="UniProtKB-UniRule"/>
</dbReference>
<dbReference type="EC" id="6.3.4.19" evidence="6"/>
<dbReference type="SUPFAM" id="SSF52402">
    <property type="entry name" value="Adenine nucleotide alpha hydrolases-like"/>
    <property type="match status" value="1"/>
</dbReference>
<organism evidence="8 9">
    <name type="scientific">Thalassorhabdomicrobium marinisediminis</name>
    <dbReference type="NCBI Taxonomy" id="2170577"/>
    <lineage>
        <taxon>Bacteria</taxon>
        <taxon>Pseudomonadati</taxon>
        <taxon>Pseudomonadota</taxon>
        <taxon>Alphaproteobacteria</taxon>
        <taxon>Rhodobacterales</taxon>
        <taxon>Paracoccaceae</taxon>
        <taxon>Thalassorhabdomicrobium</taxon>
    </lineage>
</organism>
<comment type="caution">
    <text evidence="8">The sequence shown here is derived from an EMBL/GenBank/DDBJ whole genome shotgun (WGS) entry which is preliminary data.</text>
</comment>
<evidence type="ECO:0000256" key="1">
    <source>
        <dbReference type="ARBA" id="ARBA00022598"/>
    </source>
</evidence>